<dbReference type="EMBL" id="BTSY01000001">
    <property type="protein sequence ID" value="GMT11688.1"/>
    <property type="molecule type" value="Genomic_DNA"/>
</dbReference>
<evidence type="ECO:0000256" key="2">
    <source>
        <dbReference type="ARBA" id="ARBA00022692"/>
    </source>
</evidence>
<dbReference type="PANTHER" id="PTHR15407">
    <property type="entry name" value="FUKUTIN-RELATED"/>
    <property type="match status" value="1"/>
</dbReference>
<evidence type="ECO:0000313" key="7">
    <source>
        <dbReference type="Proteomes" id="UP001432322"/>
    </source>
</evidence>
<keyword evidence="4" id="KW-0472">Membrane</keyword>
<dbReference type="AlphaFoldDB" id="A0AAV5UY55"/>
<keyword evidence="3" id="KW-1133">Transmembrane helix</keyword>
<dbReference type="Proteomes" id="UP001432322">
    <property type="component" value="Unassembled WGS sequence"/>
</dbReference>
<proteinExistence type="predicted"/>
<evidence type="ECO:0000256" key="3">
    <source>
        <dbReference type="ARBA" id="ARBA00022989"/>
    </source>
</evidence>
<feature type="domain" description="W02B3.4-like N-terminal" evidence="5">
    <location>
        <begin position="1"/>
        <end position="54"/>
    </location>
</feature>
<evidence type="ECO:0000256" key="4">
    <source>
        <dbReference type="ARBA" id="ARBA00023136"/>
    </source>
</evidence>
<gene>
    <name evidence="6" type="ORF">PFISCL1PPCAC_2985</name>
</gene>
<protein>
    <recommendedName>
        <fullName evidence="5">W02B3.4-like N-terminal domain-containing protein</fullName>
    </recommendedName>
</protein>
<dbReference type="PANTHER" id="PTHR15407:SF28">
    <property type="entry name" value="RIBITOL-5-PHOSPHATE TRANSFERASE FKTN"/>
    <property type="match status" value="1"/>
</dbReference>
<evidence type="ECO:0000256" key="1">
    <source>
        <dbReference type="ARBA" id="ARBA00004167"/>
    </source>
</evidence>
<organism evidence="6 7">
    <name type="scientific">Pristionchus fissidentatus</name>
    <dbReference type="NCBI Taxonomy" id="1538716"/>
    <lineage>
        <taxon>Eukaryota</taxon>
        <taxon>Metazoa</taxon>
        <taxon>Ecdysozoa</taxon>
        <taxon>Nematoda</taxon>
        <taxon>Chromadorea</taxon>
        <taxon>Rhabditida</taxon>
        <taxon>Rhabditina</taxon>
        <taxon>Diplogasteromorpha</taxon>
        <taxon>Diplogasteroidea</taxon>
        <taxon>Neodiplogasteridae</taxon>
        <taxon>Pristionchus</taxon>
    </lineage>
</organism>
<accession>A0AAV5UY55</accession>
<comment type="subcellular location">
    <subcellularLocation>
        <location evidence="1">Membrane</location>
        <topology evidence="1">Single-pass membrane protein</topology>
    </subcellularLocation>
</comment>
<sequence>YYEQREEQDYWMFMESDGTKRAMLPFKITRKSMYSYPSRIDHFLQDWEYSRFVECANVLERPENTTRKIPNSFSSALADLRDFIKTKDNAHLVTHCGTLLGWYRECSFIPHTTDVDFFIRKEEYSPKVLASLNTKKSPYNLFRIYGLPEDSYELAVRVKAVKTVNIDLFSMYTAHNESWMGGLAWYTRQKYKWSYP</sequence>
<feature type="non-terminal residue" evidence="6">
    <location>
        <position position="1"/>
    </location>
</feature>
<comment type="caution">
    <text evidence="6">The sequence shown here is derived from an EMBL/GenBank/DDBJ whole genome shotgun (WGS) entry which is preliminary data.</text>
</comment>
<dbReference type="InterPro" id="IPR057641">
    <property type="entry name" value="W02B3_4_N"/>
</dbReference>
<feature type="non-terminal residue" evidence="6">
    <location>
        <position position="196"/>
    </location>
</feature>
<evidence type="ECO:0000259" key="5">
    <source>
        <dbReference type="Pfam" id="PF24413"/>
    </source>
</evidence>
<keyword evidence="7" id="KW-1185">Reference proteome</keyword>
<evidence type="ECO:0000313" key="6">
    <source>
        <dbReference type="EMBL" id="GMT11688.1"/>
    </source>
</evidence>
<dbReference type="InterPro" id="IPR009644">
    <property type="entry name" value="FKTN/MNN4/W02B3.4-1"/>
</dbReference>
<name>A0AAV5UY55_9BILA</name>
<keyword evidence="2" id="KW-0812">Transmembrane</keyword>
<dbReference type="Pfam" id="PF24413">
    <property type="entry name" value="W02B3_4_N"/>
    <property type="match status" value="1"/>
</dbReference>
<dbReference type="GO" id="GO:0016020">
    <property type="term" value="C:membrane"/>
    <property type="evidence" value="ECO:0007669"/>
    <property type="project" value="UniProtKB-SubCell"/>
</dbReference>
<reference evidence="6" key="1">
    <citation type="submission" date="2023-10" db="EMBL/GenBank/DDBJ databases">
        <title>Genome assembly of Pristionchus species.</title>
        <authorList>
            <person name="Yoshida K."/>
            <person name="Sommer R.J."/>
        </authorList>
    </citation>
    <scope>NUCLEOTIDE SEQUENCE</scope>
    <source>
        <strain evidence="6">RS5133</strain>
    </source>
</reference>